<dbReference type="Proteomes" id="UP000228380">
    <property type="component" value="Unplaced"/>
</dbReference>
<dbReference type="PANTHER" id="PTHR33735:SF10">
    <property type="entry name" value="EXPRESSED PROTEIN"/>
    <property type="match status" value="1"/>
</dbReference>
<dbReference type="AlphaFoldDB" id="A0A8B7CRM9"/>
<protein>
    <submittedName>
        <fullName evidence="2">Uncharacterized protein LOC103717974 isoform X1</fullName>
    </submittedName>
</protein>
<organism evidence="1 2">
    <name type="scientific">Phoenix dactylifera</name>
    <name type="common">Date palm</name>
    <dbReference type="NCBI Taxonomy" id="42345"/>
    <lineage>
        <taxon>Eukaryota</taxon>
        <taxon>Viridiplantae</taxon>
        <taxon>Streptophyta</taxon>
        <taxon>Embryophyta</taxon>
        <taxon>Tracheophyta</taxon>
        <taxon>Spermatophyta</taxon>
        <taxon>Magnoliopsida</taxon>
        <taxon>Liliopsida</taxon>
        <taxon>Arecaceae</taxon>
        <taxon>Coryphoideae</taxon>
        <taxon>Phoeniceae</taxon>
        <taxon>Phoenix</taxon>
    </lineage>
</organism>
<evidence type="ECO:0000313" key="1">
    <source>
        <dbReference type="Proteomes" id="UP000228380"/>
    </source>
</evidence>
<dbReference type="GeneID" id="103717974"/>
<reference evidence="2" key="1">
    <citation type="submission" date="2025-08" db="UniProtKB">
        <authorList>
            <consortium name="RefSeq"/>
        </authorList>
    </citation>
    <scope>IDENTIFICATION</scope>
    <source>
        <tissue evidence="2">Young leaves</tissue>
    </source>
</reference>
<proteinExistence type="predicted"/>
<dbReference type="PANTHER" id="PTHR33735">
    <property type="entry name" value="EXPRESSED PROTEIN"/>
    <property type="match status" value="1"/>
</dbReference>
<sequence>MFLVRSLASYCRHNAHLLHHHRSYSHDPTHLSRLRRMGIVDQRRNCSGDQHARPKSKTEISIENVAQKTFRASTAPRSPFSWARWALGSLLALILPFWQNKWMTLLRLEGEVEMVADVVENAAEIVEKVATVTEKVSSEVADRLPYDGKLKNAALQVEHAAKEAAEEAHLAKDIIHKVDELKHEVEMLLEPITETEKLADRESHGK</sequence>
<keyword evidence="1" id="KW-1185">Reference proteome</keyword>
<dbReference type="RefSeq" id="XP_008804791.2">
    <property type="nucleotide sequence ID" value="XM_008806569.2"/>
</dbReference>
<dbReference type="KEGG" id="pda:103717974"/>
<evidence type="ECO:0000313" key="2">
    <source>
        <dbReference type="RefSeq" id="XP_008804791.2"/>
    </source>
</evidence>
<name>A0A8B7CRM9_PHODC</name>
<accession>A0A8B7CRM9</accession>
<gene>
    <name evidence="2" type="primary">LOC103717974</name>
</gene>
<dbReference type="OrthoDB" id="783687at2759"/>